<dbReference type="InterPro" id="IPR018692">
    <property type="entry name" value="DUF2189"/>
</dbReference>
<dbReference type="RefSeq" id="WP_084731909.1">
    <property type="nucleotide sequence ID" value="NZ_FRCK01000001.1"/>
</dbReference>
<keyword evidence="2" id="KW-1133">Transmembrane helix</keyword>
<accession>A0A1M7DIK9</accession>
<proteinExistence type="predicted"/>
<evidence type="ECO:0000313" key="4">
    <source>
        <dbReference type="Proteomes" id="UP000184444"/>
    </source>
</evidence>
<dbReference type="EMBL" id="FRCK01000001">
    <property type="protein sequence ID" value="SHL79217.1"/>
    <property type="molecule type" value="Genomic_DNA"/>
</dbReference>
<protein>
    <submittedName>
        <fullName evidence="3">Uncharacterized membrane protein</fullName>
    </submittedName>
</protein>
<evidence type="ECO:0000313" key="3">
    <source>
        <dbReference type="EMBL" id="SHL79217.1"/>
    </source>
</evidence>
<feature type="transmembrane region" description="Helical" evidence="2">
    <location>
        <begin position="73"/>
        <end position="97"/>
    </location>
</feature>
<feature type="transmembrane region" description="Helical" evidence="2">
    <location>
        <begin position="158"/>
        <end position="180"/>
    </location>
</feature>
<dbReference type="Pfam" id="PF09955">
    <property type="entry name" value="DUF2189"/>
    <property type="match status" value="1"/>
</dbReference>
<keyword evidence="2" id="KW-0472">Membrane</keyword>
<name>A0A1M7DIK9_9RHOB</name>
<gene>
    <name evidence="3" type="ORF">SAMN05444389_101375</name>
</gene>
<feature type="transmembrane region" description="Helical" evidence="2">
    <location>
        <begin position="234"/>
        <end position="251"/>
    </location>
</feature>
<feature type="transmembrane region" description="Helical" evidence="2">
    <location>
        <begin position="200"/>
        <end position="227"/>
    </location>
</feature>
<dbReference type="STRING" id="53463.SAMN05444389_101375"/>
<feature type="transmembrane region" description="Helical" evidence="2">
    <location>
        <begin position="257"/>
        <end position="281"/>
    </location>
</feature>
<feature type="compositionally biased region" description="Pro residues" evidence="1">
    <location>
        <begin position="7"/>
        <end position="30"/>
    </location>
</feature>
<feature type="region of interest" description="Disordered" evidence="1">
    <location>
        <begin position="1"/>
        <end position="36"/>
    </location>
</feature>
<dbReference type="AlphaFoldDB" id="A0A1M7DIK9"/>
<sequence length="309" mass="33023">MSDLPDPRPIPDPTRPPLPDPAPDPAPGIPERPYRPAAVRQDITPDPIPDPALIGLDAITGSLRAGWRDFRTAPAFGLFFSLFYVLGGLVLAAVALAMGQEWWLIPFVVGFPLIAPFAAVGLYEVSRRIESGLPLDWPGVLGAVFAQKDRQVPSMAMVILLMFMFWVFVAHTIFAMFMGVQSLTNITSSPELLLQGRGLVMLAVGTAIGAGFAAALFAMTVAGLPLLLDREVDFISAIIASIGAVTANPLVAGLWALVIAAILFAGILPLFLGLFVALPVLGHASWHMYRHLLPDEDETEAAADPGWLS</sequence>
<dbReference type="Proteomes" id="UP000184444">
    <property type="component" value="Unassembled WGS sequence"/>
</dbReference>
<keyword evidence="4" id="KW-1185">Reference proteome</keyword>
<evidence type="ECO:0000256" key="1">
    <source>
        <dbReference type="SAM" id="MobiDB-lite"/>
    </source>
</evidence>
<evidence type="ECO:0000256" key="2">
    <source>
        <dbReference type="SAM" id="Phobius"/>
    </source>
</evidence>
<keyword evidence="2" id="KW-0812">Transmembrane</keyword>
<reference evidence="4" key="1">
    <citation type="submission" date="2016-11" db="EMBL/GenBank/DDBJ databases">
        <authorList>
            <person name="Varghese N."/>
            <person name="Submissions S."/>
        </authorList>
    </citation>
    <scope>NUCLEOTIDE SEQUENCE [LARGE SCALE GENOMIC DNA]</scope>
    <source>
        <strain evidence="4">DSM 6637</strain>
    </source>
</reference>
<organism evidence="3 4">
    <name type="scientific">Paracoccus solventivorans</name>
    <dbReference type="NCBI Taxonomy" id="53463"/>
    <lineage>
        <taxon>Bacteria</taxon>
        <taxon>Pseudomonadati</taxon>
        <taxon>Pseudomonadota</taxon>
        <taxon>Alphaproteobacteria</taxon>
        <taxon>Rhodobacterales</taxon>
        <taxon>Paracoccaceae</taxon>
        <taxon>Paracoccus</taxon>
    </lineage>
</organism>
<dbReference type="OrthoDB" id="9809543at2"/>
<feature type="transmembrane region" description="Helical" evidence="2">
    <location>
        <begin position="103"/>
        <end position="123"/>
    </location>
</feature>